<evidence type="ECO:0000256" key="2">
    <source>
        <dbReference type="ARBA" id="ARBA00023274"/>
    </source>
</evidence>
<evidence type="ECO:0000313" key="5">
    <source>
        <dbReference type="Proteomes" id="UP001442364"/>
    </source>
</evidence>
<evidence type="ECO:0000256" key="1">
    <source>
        <dbReference type="ARBA" id="ARBA00022980"/>
    </source>
</evidence>
<dbReference type="SUPFAM" id="SSF55315">
    <property type="entry name" value="L30e-like"/>
    <property type="match status" value="1"/>
</dbReference>
<feature type="domain" description="Ribosomal protein eL8/eL30/eS12/Gadd45" evidence="3">
    <location>
        <begin position="8"/>
        <end position="93"/>
    </location>
</feature>
<dbReference type="EMBL" id="JBBMER010000001">
    <property type="protein sequence ID" value="MEQ2378437.1"/>
    <property type="molecule type" value="Genomic_DNA"/>
</dbReference>
<organism evidence="4 5">
    <name type="scientific">[Lactobacillus] rogosae</name>
    <dbReference type="NCBI Taxonomy" id="706562"/>
    <lineage>
        <taxon>Bacteria</taxon>
        <taxon>Bacillati</taxon>
        <taxon>Bacillota</taxon>
        <taxon>Clostridia</taxon>
        <taxon>Lachnospirales</taxon>
        <taxon>Lachnospiraceae</taxon>
        <taxon>Lachnospira</taxon>
    </lineage>
</organism>
<protein>
    <submittedName>
        <fullName evidence="4">Ribosomal L7Ae/L30e/S12e/Gadd45 family protein</fullName>
    </submittedName>
</protein>
<sequence length="102" mass="11516">MDNKRALSMIGLAQKAGKVASGEFSTEKAVKEHKAYMVIVADDSSDNTKKNFKNMCEYYKVPVYFFSNKDDLGHAIGKEFRASLAILDEGFKNSIEKHFKQD</sequence>
<dbReference type="InterPro" id="IPR039109">
    <property type="entry name" value="Ribosomal_eL30-like"/>
</dbReference>
<name>A0ABV1BRP8_9FIRM</name>
<keyword evidence="2" id="KW-0687">Ribonucleoprotein</keyword>
<dbReference type="Proteomes" id="UP001442364">
    <property type="component" value="Unassembled WGS sequence"/>
</dbReference>
<proteinExistence type="predicted"/>
<keyword evidence="1" id="KW-0689">Ribosomal protein</keyword>
<dbReference type="InterPro" id="IPR029064">
    <property type="entry name" value="Ribosomal_eL30-like_sf"/>
</dbReference>
<comment type="caution">
    <text evidence="4">The sequence shown here is derived from an EMBL/GenBank/DDBJ whole genome shotgun (WGS) entry which is preliminary data.</text>
</comment>
<dbReference type="PANTHER" id="PTHR11449">
    <property type="entry name" value="RIBOSOMAL PROTEIN L30"/>
    <property type="match status" value="1"/>
</dbReference>
<keyword evidence="5" id="KW-1185">Reference proteome</keyword>
<reference evidence="4 5" key="1">
    <citation type="submission" date="2024-03" db="EMBL/GenBank/DDBJ databases">
        <title>Human intestinal bacterial collection.</title>
        <authorList>
            <person name="Pauvert C."/>
            <person name="Hitch T.C.A."/>
            <person name="Clavel T."/>
        </authorList>
    </citation>
    <scope>NUCLEOTIDE SEQUENCE [LARGE SCALE GENOMIC DNA]</scope>
    <source>
        <strain evidence="4 5">CLA-AA-H255</strain>
    </source>
</reference>
<gene>
    <name evidence="4" type="ORF">WMO14_00870</name>
</gene>
<dbReference type="Pfam" id="PF01248">
    <property type="entry name" value="Ribosomal_L7Ae"/>
    <property type="match status" value="1"/>
</dbReference>
<evidence type="ECO:0000259" key="3">
    <source>
        <dbReference type="Pfam" id="PF01248"/>
    </source>
</evidence>
<dbReference type="InterPro" id="IPR004038">
    <property type="entry name" value="Ribosomal_eL8/eL30/eS12/Gad45"/>
</dbReference>
<dbReference type="Gene3D" id="3.30.1330.30">
    <property type="match status" value="1"/>
</dbReference>
<accession>A0ABV1BRP8</accession>
<evidence type="ECO:0000313" key="4">
    <source>
        <dbReference type="EMBL" id="MEQ2378437.1"/>
    </source>
</evidence>